<dbReference type="PANTHER" id="PTHR43077:SF5">
    <property type="entry name" value="PHAGE INFECTION PROTEIN"/>
    <property type="match status" value="1"/>
</dbReference>
<feature type="transmembrane region" description="Helical" evidence="5">
    <location>
        <begin position="604"/>
        <end position="627"/>
    </location>
</feature>
<feature type="transmembrane region" description="Helical" evidence="5">
    <location>
        <begin position="574"/>
        <end position="597"/>
    </location>
</feature>
<dbReference type="PANTHER" id="PTHR43077">
    <property type="entry name" value="TRANSPORT PERMEASE YVFS-RELATED"/>
    <property type="match status" value="1"/>
</dbReference>
<gene>
    <name evidence="7" type="ORF">PAECIP111893_02900</name>
</gene>
<feature type="domain" description="ABC-2 type transporter transmembrane" evidence="6">
    <location>
        <begin position="22"/>
        <end position="165"/>
    </location>
</feature>
<dbReference type="EMBL" id="CAKMMF010000015">
    <property type="protein sequence ID" value="CAH1208792.1"/>
    <property type="molecule type" value="Genomic_DNA"/>
</dbReference>
<keyword evidence="8" id="KW-1185">Reference proteome</keyword>
<dbReference type="InterPro" id="IPR013525">
    <property type="entry name" value="ABC2_TM"/>
</dbReference>
<feature type="domain" description="ABC-2 type transporter transmembrane" evidence="6">
    <location>
        <begin position="513"/>
        <end position="707"/>
    </location>
</feature>
<dbReference type="RefSeq" id="WP_236343265.1">
    <property type="nucleotide sequence ID" value="NZ_CAKMMF010000015.1"/>
</dbReference>
<feature type="transmembrane region" description="Helical" evidence="5">
    <location>
        <begin position="20"/>
        <end position="39"/>
    </location>
</feature>
<evidence type="ECO:0000256" key="2">
    <source>
        <dbReference type="ARBA" id="ARBA00022692"/>
    </source>
</evidence>
<dbReference type="Pfam" id="PF12698">
    <property type="entry name" value="ABC2_membrane_3"/>
    <property type="match status" value="2"/>
</dbReference>
<feature type="transmembrane region" description="Helical" evidence="5">
    <location>
        <begin position="633"/>
        <end position="655"/>
    </location>
</feature>
<evidence type="ECO:0000313" key="8">
    <source>
        <dbReference type="Proteomes" id="UP000838686"/>
    </source>
</evidence>
<dbReference type="Gene3D" id="3.40.1710.10">
    <property type="entry name" value="abc type-2 transporter like domain"/>
    <property type="match status" value="1"/>
</dbReference>
<dbReference type="InterPro" id="IPR017500">
    <property type="entry name" value="Phage_infect_YhgE_N"/>
</dbReference>
<dbReference type="NCBIfam" id="TIGR03062">
    <property type="entry name" value="pip_yhgE_Cterm"/>
    <property type="match status" value="1"/>
</dbReference>
<accession>A0ABN8GM18</accession>
<evidence type="ECO:0000256" key="1">
    <source>
        <dbReference type="ARBA" id="ARBA00004141"/>
    </source>
</evidence>
<evidence type="ECO:0000256" key="3">
    <source>
        <dbReference type="ARBA" id="ARBA00022989"/>
    </source>
</evidence>
<comment type="caution">
    <text evidence="7">The sequence shown here is derived from an EMBL/GenBank/DDBJ whole genome shotgun (WGS) entry which is preliminary data.</text>
</comment>
<dbReference type="NCBIfam" id="TIGR03057">
    <property type="entry name" value="xxxLxxG_by_4"/>
    <property type="match status" value="1"/>
</dbReference>
<evidence type="ECO:0000256" key="4">
    <source>
        <dbReference type="ARBA" id="ARBA00023136"/>
    </source>
</evidence>
<feature type="transmembrane region" description="Helical" evidence="5">
    <location>
        <begin position="533"/>
        <end position="554"/>
    </location>
</feature>
<dbReference type="InterPro" id="IPR017501">
    <property type="entry name" value="Phage_infect_YhgE_C"/>
</dbReference>
<evidence type="ECO:0000313" key="7">
    <source>
        <dbReference type="EMBL" id="CAH1208792.1"/>
    </source>
</evidence>
<organism evidence="7 8">
    <name type="scientific">Paenibacillus plantiphilus</name>
    <dbReference type="NCBI Taxonomy" id="2905650"/>
    <lineage>
        <taxon>Bacteria</taxon>
        <taxon>Bacillati</taxon>
        <taxon>Bacillota</taxon>
        <taxon>Bacilli</taxon>
        <taxon>Bacillales</taxon>
        <taxon>Paenibacillaceae</taxon>
        <taxon>Paenibacillus</taxon>
    </lineage>
</organism>
<feature type="transmembrane region" description="Helical" evidence="5">
    <location>
        <begin position="691"/>
        <end position="711"/>
    </location>
</feature>
<reference evidence="7" key="1">
    <citation type="submission" date="2022-01" db="EMBL/GenBank/DDBJ databases">
        <authorList>
            <person name="Criscuolo A."/>
        </authorList>
    </citation>
    <scope>NUCLEOTIDE SEQUENCE</scope>
    <source>
        <strain evidence="7">CIP111893</strain>
    </source>
</reference>
<proteinExistence type="predicted"/>
<evidence type="ECO:0000259" key="6">
    <source>
        <dbReference type="Pfam" id="PF12698"/>
    </source>
</evidence>
<dbReference type="InterPro" id="IPR051328">
    <property type="entry name" value="T7SS_ABC-Transporter"/>
</dbReference>
<dbReference type="NCBIfam" id="TIGR03061">
    <property type="entry name" value="pip_yhgE_Nterm"/>
    <property type="match status" value="1"/>
</dbReference>
<comment type="subcellular location">
    <subcellularLocation>
        <location evidence="1">Membrane</location>
        <topology evidence="1">Multi-pass membrane protein</topology>
    </subcellularLocation>
</comment>
<sequence>MNPFDVFVQEVRMFLRKPMLIVTFTAVAFIPTLYAGFLIKGAWDPYSKLEELPVAVVNLDQGASVDGEPMKIGEEFAQELRKNQSFGWRFVDENEAREGMESNRYYATITIPTEFSSAVASLTSDNPRQAEIVYESNSYYNFVAGQISENATKELKSQLSQNLTEAYSKSILAQFETLSGGLAKASEGAVELDDGAIKLREGIVNVTNNLEKLATGANKLTDSAGLLHTGSVTLHKGVADLFDGINKLQNGISKLSAADKQLVKGADELVAGMPVLDAGIRATSEGADQLTAGLRAAEEGSSQLESGLTASLSASGKLSDAVSAIAEELERLQNSNAELAADSQFQKLLAMSQGAAKGARELASGQSRLLEGSRDLNKAQQKLLQGGQKLSDGGQKLLQGAARLKTGGEKLSVGLKQFSTNFTQLAPGMNQLAIGAAKLKGGSQRLQSGLQQLQGGGSELADGAAKLHQGGTQLNEGATALAAGTWELAVKLKEAAQGSAELKADDRTLELFTHPVAIKANDDRHIKKYGYGIAPYFLSIAFFAGALIFTTIFSPRNSSVEDAAGLKLFISKSLTFILMSLAQSLIVCTLLVFVLGLKVQSIPLFYVYTMVVGLVFMLICQAFVTWLDQPGRFFLLLLMIFQLVSSAGTFPLELLPGWAKAIHPWMPMSYSIQGFRDVISSGDYSDMWRQAALLSVYGAVFFVLTLIYFLLRREGRVQEQQMPA</sequence>
<dbReference type="InterPro" id="IPR023908">
    <property type="entry name" value="xxxLxxG_rpt"/>
</dbReference>
<evidence type="ECO:0000256" key="5">
    <source>
        <dbReference type="SAM" id="Phobius"/>
    </source>
</evidence>
<name>A0ABN8GM18_9BACL</name>
<dbReference type="Proteomes" id="UP000838686">
    <property type="component" value="Unassembled WGS sequence"/>
</dbReference>
<keyword evidence="4 5" id="KW-0472">Membrane</keyword>
<keyword evidence="2 5" id="KW-0812">Transmembrane</keyword>
<keyword evidence="3 5" id="KW-1133">Transmembrane helix</keyword>
<protein>
    <recommendedName>
        <fullName evidence="6">ABC-2 type transporter transmembrane domain-containing protein</fullName>
    </recommendedName>
</protein>